<dbReference type="AlphaFoldDB" id="X1PWA2"/>
<proteinExistence type="predicted"/>
<evidence type="ECO:0000313" key="1">
    <source>
        <dbReference type="EMBL" id="GAI60178.1"/>
    </source>
</evidence>
<reference evidence="1" key="1">
    <citation type="journal article" date="2014" name="Front. Microbiol.">
        <title>High frequency of phylogenetically diverse reductive dehalogenase-homologous genes in deep subseafloor sedimentary metagenomes.</title>
        <authorList>
            <person name="Kawai M."/>
            <person name="Futagami T."/>
            <person name="Toyoda A."/>
            <person name="Takaki Y."/>
            <person name="Nishi S."/>
            <person name="Hori S."/>
            <person name="Arai W."/>
            <person name="Tsubouchi T."/>
            <person name="Morono Y."/>
            <person name="Uchiyama I."/>
            <person name="Ito T."/>
            <person name="Fujiyama A."/>
            <person name="Inagaki F."/>
            <person name="Takami H."/>
        </authorList>
    </citation>
    <scope>NUCLEOTIDE SEQUENCE</scope>
    <source>
        <strain evidence="1">Expedition CK06-06</strain>
    </source>
</reference>
<protein>
    <submittedName>
        <fullName evidence="1">Uncharacterized protein</fullName>
    </submittedName>
</protein>
<accession>X1PWA2</accession>
<gene>
    <name evidence="1" type="ORF">S12H4_09921</name>
</gene>
<name>X1PWA2_9ZZZZ</name>
<organism evidence="1">
    <name type="scientific">marine sediment metagenome</name>
    <dbReference type="NCBI Taxonomy" id="412755"/>
    <lineage>
        <taxon>unclassified sequences</taxon>
        <taxon>metagenomes</taxon>
        <taxon>ecological metagenomes</taxon>
    </lineage>
</organism>
<sequence>MAKIRSPMLSLEASGVLGKKLISETKKGVKYIKKYSKPKNPRTEIQQENRNYITLANIEWKTGGYSDLDKEAWNFYAKIKAKNISGYNAFIKFYLNAMVNNNDWTSIKNCNIYDITSSSVKISIDIEFDKEGILYLGTSKYSMTSEYYPVFYEGKYIFTLTELDPNTKYFFYIKNVYTT</sequence>
<comment type="caution">
    <text evidence="1">The sequence shown here is derived from an EMBL/GenBank/DDBJ whole genome shotgun (WGS) entry which is preliminary data.</text>
</comment>
<dbReference type="EMBL" id="BARW01004128">
    <property type="protein sequence ID" value="GAI60178.1"/>
    <property type="molecule type" value="Genomic_DNA"/>
</dbReference>